<evidence type="ECO:0000256" key="1">
    <source>
        <dbReference type="SAM" id="MobiDB-lite"/>
    </source>
</evidence>
<gene>
    <name evidence="2" type="ORF">AVDCRST_MAG32-394</name>
</gene>
<name>A0A6J4MU25_9ACTN</name>
<proteinExistence type="predicted"/>
<feature type="non-terminal residue" evidence="2">
    <location>
        <position position="143"/>
    </location>
</feature>
<sequence length="143" mass="16359">EDQRRGAQQVQPGRDHDPSRCLRARAGRSAGRAQRRRAGGERGRRERGGHRQRARRRPPPARGRLGAGRPGQRHHDHRGAHVCRHGRADRPHAGHDRAPHPPRPGGRRGAADRHHQHRRRREEPDRRAGVRARPARQLRPPDL</sequence>
<accession>A0A6J4MU25</accession>
<feature type="compositionally biased region" description="Basic residues" evidence="1">
    <location>
        <begin position="47"/>
        <end position="59"/>
    </location>
</feature>
<protein>
    <submittedName>
        <fullName evidence="2">CBS domain protein</fullName>
    </submittedName>
</protein>
<feature type="non-terminal residue" evidence="2">
    <location>
        <position position="1"/>
    </location>
</feature>
<reference evidence="2" key="1">
    <citation type="submission" date="2020-02" db="EMBL/GenBank/DDBJ databases">
        <authorList>
            <person name="Meier V. D."/>
        </authorList>
    </citation>
    <scope>NUCLEOTIDE SEQUENCE</scope>
    <source>
        <strain evidence="2">AVDCRST_MAG32</strain>
    </source>
</reference>
<feature type="compositionally biased region" description="Polar residues" evidence="1">
    <location>
        <begin position="1"/>
        <end position="11"/>
    </location>
</feature>
<dbReference type="EMBL" id="CADCUM010000018">
    <property type="protein sequence ID" value="CAA9368926.1"/>
    <property type="molecule type" value="Genomic_DNA"/>
</dbReference>
<feature type="compositionally biased region" description="Basic and acidic residues" evidence="1">
    <location>
        <begin position="86"/>
        <end position="99"/>
    </location>
</feature>
<dbReference type="AlphaFoldDB" id="A0A6J4MU25"/>
<feature type="compositionally biased region" description="Basic residues" evidence="1">
    <location>
        <begin position="71"/>
        <end position="85"/>
    </location>
</feature>
<organism evidence="2">
    <name type="scientific">uncultured Nocardioides sp</name>
    <dbReference type="NCBI Taxonomy" id="198441"/>
    <lineage>
        <taxon>Bacteria</taxon>
        <taxon>Bacillati</taxon>
        <taxon>Actinomycetota</taxon>
        <taxon>Actinomycetes</taxon>
        <taxon>Propionibacteriales</taxon>
        <taxon>Nocardioidaceae</taxon>
        <taxon>Nocardioides</taxon>
        <taxon>environmental samples</taxon>
    </lineage>
</organism>
<evidence type="ECO:0000313" key="2">
    <source>
        <dbReference type="EMBL" id="CAA9368926.1"/>
    </source>
</evidence>
<feature type="region of interest" description="Disordered" evidence="1">
    <location>
        <begin position="1"/>
        <end position="143"/>
    </location>
</feature>